<dbReference type="KEGG" id="bbel:109471816"/>
<protein>
    <submittedName>
        <fullName evidence="4">Uncharacterized protein LOC109471816</fullName>
    </submittedName>
</protein>
<accession>A0A6P4YC63</accession>
<keyword evidence="2" id="KW-0812">Transmembrane</keyword>
<evidence type="ECO:0000313" key="4">
    <source>
        <dbReference type="RefSeq" id="XP_019626730.1"/>
    </source>
</evidence>
<dbReference type="GO" id="GO:0015267">
    <property type="term" value="F:channel activity"/>
    <property type="evidence" value="ECO:0007669"/>
    <property type="project" value="InterPro"/>
</dbReference>
<dbReference type="PANTHER" id="PTHR15759:SF6">
    <property type="entry name" value="INNEXIN"/>
    <property type="match status" value="1"/>
</dbReference>
<keyword evidence="3" id="KW-1185">Reference proteome</keyword>
<gene>
    <name evidence="4" type="primary">LOC109471816</name>
</gene>
<dbReference type="PANTHER" id="PTHR15759">
    <property type="entry name" value="PANNEXIN"/>
    <property type="match status" value="1"/>
</dbReference>
<name>A0A6P4YC63_BRABE</name>
<keyword evidence="2" id="KW-0472">Membrane</keyword>
<feature type="compositionally biased region" description="Basic and acidic residues" evidence="1">
    <location>
        <begin position="324"/>
        <end position="334"/>
    </location>
</feature>
<feature type="compositionally biased region" description="Basic and acidic residues" evidence="1">
    <location>
        <begin position="342"/>
        <end position="352"/>
    </location>
</feature>
<feature type="region of interest" description="Disordered" evidence="1">
    <location>
        <begin position="324"/>
        <end position="370"/>
    </location>
</feature>
<reference evidence="4" key="1">
    <citation type="submission" date="2025-08" db="UniProtKB">
        <authorList>
            <consortium name="RefSeq"/>
        </authorList>
    </citation>
    <scope>IDENTIFICATION</scope>
    <source>
        <tissue evidence="4">Gonad</tissue>
    </source>
</reference>
<dbReference type="GO" id="GO:0006812">
    <property type="term" value="P:monoatomic cation transport"/>
    <property type="evidence" value="ECO:0007669"/>
    <property type="project" value="InterPro"/>
</dbReference>
<feature type="transmembrane region" description="Helical" evidence="2">
    <location>
        <begin position="228"/>
        <end position="248"/>
    </location>
</feature>
<dbReference type="AlphaFoldDB" id="A0A6P4YC63"/>
<organism evidence="3 4">
    <name type="scientific">Branchiostoma belcheri</name>
    <name type="common">Amphioxus</name>
    <dbReference type="NCBI Taxonomy" id="7741"/>
    <lineage>
        <taxon>Eukaryota</taxon>
        <taxon>Metazoa</taxon>
        <taxon>Chordata</taxon>
        <taxon>Cephalochordata</taxon>
        <taxon>Leptocardii</taxon>
        <taxon>Amphioxiformes</taxon>
        <taxon>Branchiostomatidae</taxon>
        <taxon>Branchiostoma</taxon>
    </lineage>
</organism>
<dbReference type="Proteomes" id="UP000515135">
    <property type="component" value="Unplaced"/>
</dbReference>
<sequence length="445" mass="49624">MLELLPAGVVDVTDPGRLHAELWADSVLKVVSCWLPFLLSTIVVGRDLLGSSSQCFPLDRLHGTVQCENGTILSDGNSSTFSEISVYTRQISEFVNVYCAGQESFCANTKFSYHQFAMMLAIQAALLYAPLLIWNVTVGREVICNVRFIACDMVVLYDRFRKPKDGQTGGGRGNEHVNTQVDSQDAGIGQKVGHVSPPHTQLKGPYAQEELVYAYKTWRKTRVVYTCYLFKQASSGIVAVALIVAYALHQPISVESIREKFQCSVENKFLVTCTVPAAKVHLFVWGANMFLLSVSVILTITHIILLHALAKDQPFAEIGIKNKKKDDKKKDETMQGKNPAQETRRGRGRNDDQPVIETGSNDDEDTSYHSAQSQIIIDGQKQHGNTQNGTNQVTERPQKCLFPLNDSQMMYSFFKANIESVEKYNYVKSLLNVAPKQQAKQRSTT</sequence>
<proteinExistence type="predicted"/>
<dbReference type="GO" id="GO:0032732">
    <property type="term" value="P:positive regulation of interleukin-1 production"/>
    <property type="evidence" value="ECO:0007669"/>
    <property type="project" value="InterPro"/>
</dbReference>
<dbReference type="InterPro" id="IPR039099">
    <property type="entry name" value="Pannexin"/>
</dbReference>
<dbReference type="GeneID" id="109471816"/>
<dbReference type="RefSeq" id="XP_019626730.1">
    <property type="nucleotide sequence ID" value="XM_019771171.1"/>
</dbReference>
<evidence type="ECO:0000256" key="2">
    <source>
        <dbReference type="SAM" id="Phobius"/>
    </source>
</evidence>
<feature type="transmembrane region" description="Helical" evidence="2">
    <location>
        <begin position="289"/>
        <end position="310"/>
    </location>
</feature>
<keyword evidence="2" id="KW-1133">Transmembrane helix</keyword>
<evidence type="ECO:0000256" key="1">
    <source>
        <dbReference type="SAM" id="MobiDB-lite"/>
    </source>
</evidence>
<feature type="transmembrane region" description="Helical" evidence="2">
    <location>
        <begin position="116"/>
        <end position="138"/>
    </location>
</feature>
<evidence type="ECO:0000313" key="3">
    <source>
        <dbReference type="Proteomes" id="UP000515135"/>
    </source>
</evidence>